<gene>
    <name evidence="2" type="ORF">SAMN04487947_2661</name>
</gene>
<evidence type="ECO:0000313" key="3">
    <source>
        <dbReference type="Proteomes" id="UP000198531"/>
    </source>
</evidence>
<evidence type="ECO:0000313" key="2">
    <source>
        <dbReference type="EMBL" id="SFR59570.1"/>
    </source>
</evidence>
<dbReference type="Proteomes" id="UP000198531">
    <property type="component" value="Unassembled WGS sequence"/>
</dbReference>
<dbReference type="InterPro" id="IPR058324">
    <property type="entry name" value="DUF8011"/>
</dbReference>
<dbReference type="EMBL" id="FOYT01000002">
    <property type="protein sequence ID" value="SFR59570.1"/>
    <property type="molecule type" value="Genomic_DNA"/>
</dbReference>
<dbReference type="OrthoDB" id="351217at2157"/>
<evidence type="ECO:0000256" key="1">
    <source>
        <dbReference type="SAM" id="Phobius"/>
    </source>
</evidence>
<keyword evidence="1" id="KW-1133">Transmembrane helix</keyword>
<keyword evidence="1" id="KW-0472">Membrane</keyword>
<protein>
    <submittedName>
        <fullName evidence="2">Uncharacterized protein</fullName>
    </submittedName>
</protein>
<dbReference type="RefSeq" id="WP_089808370.1">
    <property type="nucleotide sequence ID" value="NZ_FOYT01000002.1"/>
</dbReference>
<proteinExistence type="predicted"/>
<keyword evidence="1" id="KW-0812">Transmembrane</keyword>
<organism evidence="2 3">
    <name type="scientific">Halogeometricum rufum</name>
    <dbReference type="NCBI Taxonomy" id="553469"/>
    <lineage>
        <taxon>Archaea</taxon>
        <taxon>Methanobacteriati</taxon>
        <taxon>Methanobacteriota</taxon>
        <taxon>Stenosarchaea group</taxon>
        <taxon>Halobacteria</taxon>
        <taxon>Halobacteriales</taxon>
        <taxon>Haloferacaceae</taxon>
        <taxon>Halogeometricum</taxon>
    </lineage>
</organism>
<dbReference type="STRING" id="553469.SAMN04487947_2661"/>
<feature type="transmembrane region" description="Helical" evidence="1">
    <location>
        <begin position="73"/>
        <end position="93"/>
    </location>
</feature>
<reference evidence="3" key="1">
    <citation type="submission" date="2016-10" db="EMBL/GenBank/DDBJ databases">
        <authorList>
            <person name="Varghese N."/>
            <person name="Submissions S."/>
        </authorList>
    </citation>
    <scope>NUCLEOTIDE SEQUENCE [LARGE SCALE GENOMIC DNA]</scope>
    <source>
        <strain evidence="3">CGMCC 1.7736</strain>
    </source>
</reference>
<accession>A0A1I6HZC9</accession>
<dbReference type="Pfam" id="PF26041">
    <property type="entry name" value="DUF8011"/>
    <property type="match status" value="1"/>
</dbReference>
<keyword evidence="3" id="KW-1185">Reference proteome</keyword>
<name>A0A1I6HZC9_9EURY</name>
<dbReference type="AlphaFoldDB" id="A0A1I6HZC9"/>
<feature type="transmembrane region" description="Helical" evidence="1">
    <location>
        <begin position="44"/>
        <end position="61"/>
    </location>
</feature>
<sequence>MPSIVDQTVFSEPSGRPLGVVYLCGALLLSGAYGYYAVVGAVTPTSSVLFLSAGLALSGIAESLPKIRRRAAGVLRLTAISVLVSLLVIIAFAPEFLTR</sequence>